<dbReference type="Proteomes" id="UP001274896">
    <property type="component" value="Unassembled WGS sequence"/>
</dbReference>
<dbReference type="Gene3D" id="3.40.190.10">
    <property type="entry name" value="Periplasmic binding protein-like II"/>
    <property type="match status" value="2"/>
</dbReference>
<comment type="caution">
    <text evidence="1">The sequence shown here is derived from an EMBL/GenBank/DDBJ whole genome shotgun (WGS) entry which is preliminary data.</text>
</comment>
<evidence type="ECO:0000313" key="1">
    <source>
        <dbReference type="EMBL" id="KAK3539805.1"/>
    </source>
</evidence>
<gene>
    <name evidence="1" type="ORF">QTP70_013227</name>
</gene>
<dbReference type="EMBL" id="JAUCMX010000007">
    <property type="protein sequence ID" value="KAK3539805.1"/>
    <property type="molecule type" value="Genomic_DNA"/>
</dbReference>
<organism evidence="1 2">
    <name type="scientific">Hemibagrus guttatus</name>
    <dbReference type="NCBI Taxonomy" id="175788"/>
    <lineage>
        <taxon>Eukaryota</taxon>
        <taxon>Metazoa</taxon>
        <taxon>Chordata</taxon>
        <taxon>Craniata</taxon>
        <taxon>Vertebrata</taxon>
        <taxon>Euteleostomi</taxon>
        <taxon>Actinopterygii</taxon>
        <taxon>Neopterygii</taxon>
        <taxon>Teleostei</taxon>
        <taxon>Ostariophysi</taxon>
        <taxon>Siluriformes</taxon>
        <taxon>Bagridae</taxon>
        <taxon>Hemibagrus</taxon>
    </lineage>
</organism>
<proteinExistence type="predicted"/>
<sequence>MQVMSGGQRSLLKKKLQVKYGRFAFVWDAAVLEYVAINDEDCSFYTVSNNAPDRGYGIAMQHGSPYRDIFSQRYHMTQAPRLLLA</sequence>
<reference evidence="1" key="1">
    <citation type="submission" date="2023-06" db="EMBL/GenBank/DDBJ databases">
        <title>Male Hemibagrus guttatus genome.</title>
        <authorList>
            <person name="Bian C."/>
        </authorList>
    </citation>
    <scope>NUCLEOTIDE SEQUENCE</scope>
    <source>
        <strain evidence="1">Male_cb2023</strain>
        <tissue evidence="1">Muscle</tissue>
    </source>
</reference>
<accession>A0AAE0V655</accession>
<protein>
    <submittedName>
        <fullName evidence="1">Uncharacterized protein</fullName>
    </submittedName>
</protein>
<name>A0AAE0V655_9TELE</name>
<dbReference type="AlphaFoldDB" id="A0AAE0V655"/>
<evidence type="ECO:0000313" key="2">
    <source>
        <dbReference type="Proteomes" id="UP001274896"/>
    </source>
</evidence>
<dbReference type="SUPFAM" id="SSF53850">
    <property type="entry name" value="Periplasmic binding protein-like II"/>
    <property type="match status" value="1"/>
</dbReference>
<keyword evidence="2" id="KW-1185">Reference proteome</keyword>